<comment type="caution">
    <text evidence="1">The sequence shown here is derived from an EMBL/GenBank/DDBJ whole genome shotgun (WGS) entry which is preliminary data.</text>
</comment>
<dbReference type="EMBL" id="BARW01032239">
    <property type="protein sequence ID" value="GAJ11091.1"/>
    <property type="molecule type" value="Genomic_DNA"/>
</dbReference>
<accession>X1VBY5</accession>
<organism evidence="1">
    <name type="scientific">marine sediment metagenome</name>
    <dbReference type="NCBI Taxonomy" id="412755"/>
    <lineage>
        <taxon>unclassified sequences</taxon>
        <taxon>metagenomes</taxon>
        <taxon>ecological metagenomes</taxon>
    </lineage>
</organism>
<reference evidence="1" key="1">
    <citation type="journal article" date="2014" name="Front. Microbiol.">
        <title>High frequency of phylogenetically diverse reductive dehalogenase-homologous genes in deep subseafloor sedimentary metagenomes.</title>
        <authorList>
            <person name="Kawai M."/>
            <person name="Futagami T."/>
            <person name="Toyoda A."/>
            <person name="Takaki Y."/>
            <person name="Nishi S."/>
            <person name="Hori S."/>
            <person name="Arai W."/>
            <person name="Tsubouchi T."/>
            <person name="Morono Y."/>
            <person name="Uchiyama I."/>
            <person name="Ito T."/>
            <person name="Fujiyama A."/>
            <person name="Inagaki F."/>
            <person name="Takami H."/>
        </authorList>
    </citation>
    <scope>NUCLEOTIDE SEQUENCE</scope>
    <source>
        <strain evidence="1">Expedition CK06-06</strain>
    </source>
</reference>
<sequence length="41" mass="4845">MSTKDKIKDTVKEWLKTQEVKAERVKQAIDKVNQSQQEKKV</sequence>
<gene>
    <name evidence="1" type="ORF">S12H4_51075</name>
</gene>
<protein>
    <submittedName>
        <fullName evidence="1">Uncharacterized protein</fullName>
    </submittedName>
</protein>
<name>X1VBY5_9ZZZZ</name>
<dbReference type="AlphaFoldDB" id="X1VBY5"/>
<proteinExistence type="predicted"/>
<evidence type="ECO:0000313" key="1">
    <source>
        <dbReference type="EMBL" id="GAJ11091.1"/>
    </source>
</evidence>